<dbReference type="Pfam" id="PF00672">
    <property type="entry name" value="HAMP"/>
    <property type="match status" value="1"/>
</dbReference>
<dbReference type="Pfam" id="PF00015">
    <property type="entry name" value="MCPsignal"/>
    <property type="match status" value="1"/>
</dbReference>
<dbReference type="GO" id="GO:0007165">
    <property type="term" value="P:signal transduction"/>
    <property type="evidence" value="ECO:0007669"/>
    <property type="project" value="UniProtKB-KW"/>
</dbReference>
<comment type="caution">
    <text evidence="11">The sequence shown here is derived from an EMBL/GenBank/DDBJ whole genome shotgun (WGS) entry which is preliminary data.</text>
</comment>
<dbReference type="PROSITE" id="PS50111">
    <property type="entry name" value="CHEMOTAXIS_TRANSDUC_2"/>
    <property type="match status" value="1"/>
</dbReference>
<organism evidence="11 12">
    <name type="scientific">Idiomarina aquatica</name>
    <dbReference type="NCBI Taxonomy" id="1327752"/>
    <lineage>
        <taxon>Bacteria</taxon>
        <taxon>Pseudomonadati</taxon>
        <taxon>Pseudomonadota</taxon>
        <taxon>Gammaproteobacteria</taxon>
        <taxon>Alteromonadales</taxon>
        <taxon>Idiomarinaceae</taxon>
        <taxon>Idiomarina</taxon>
    </lineage>
</organism>
<comment type="similarity">
    <text evidence="4">Belongs to the methyl-accepting chemotaxis (MCP) protein family.</text>
</comment>
<evidence type="ECO:0000256" key="1">
    <source>
        <dbReference type="ARBA" id="ARBA00004429"/>
    </source>
</evidence>
<gene>
    <name evidence="11" type="ORF">CWE23_12755</name>
</gene>
<dbReference type="AlphaFoldDB" id="A0AA94ED48"/>
<keyword evidence="7" id="KW-0812">Transmembrane</keyword>
<dbReference type="Gene3D" id="1.10.287.950">
    <property type="entry name" value="Methyl-accepting chemotaxis protein"/>
    <property type="match status" value="1"/>
</dbReference>
<dbReference type="FunFam" id="1.10.287.950:FF:000001">
    <property type="entry name" value="Methyl-accepting chemotaxis sensory transducer"/>
    <property type="match status" value="1"/>
</dbReference>
<keyword evidence="7" id="KW-1133">Transmembrane helix</keyword>
<feature type="domain" description="HAMP" evidence="10">
    <location>
        <begin position="282"/>
        <end position="335"/>
    </location>
</feature>
<evidence type="ECO:0000256" key="4">
    <source>
        <dbReference type="ARBA" id="ARBA00029447"/>
    </source>
</evidence>
<dbReference type="PROSITE" id="PS50885">
    <property type="entry name" value="HAMP"/>
    <property type="match status" value="1"/>
</dbReference>
<dbReference type="InterPro" id="IPR000727">
    <property type="entry name" value="T_SNARE_dom"/>
</dbReference>
<evidence type="ECO:0000259" key="9">
    <source>
        <dbReference type="PROSITE" id="PS50192"/>
    </source>
</evidence>
<keyword evidence="2" id="KW-1003">Cell membrane</keyword>
<dbReference type="RefSeq" id="WP_126820443.1">
    <property type="nucleotide sequence ID" value="NZ_PIPS01000005.1"/>
</dbReference>
<dbReference type="Proteomes" id="UP000286680">
    <property type="component" value="Unassembled WGS sequence"/>
</dbReference>
<evidence type="ECO:0000256" key="3">
    <source>
        <dbReference type="ARBA" id="ARBA00023224"/>
    </source>
</evidence>
<evidence type="ECO:0000256" key="2">
    <source>
        <dbReference type="ARBA" id="ARBA00022519"/>
    </source>
</evidence>
<feature type="domain" description="T-SNARE coiled-coil homology" evidence="9">
    <location>
        <begin position="527"/>
        <end position="572"/>
    </location>
</feature>
<reference evidence="12" key="1">
    <citation type="journal article" date="2018" name="Front. Microbiol.">
        <title>Genome-Based Analysis Reveals the Taxonomy and Diversity of the Family Idiomarinaceae.</title>
        <authorList>
            <person name="Liu Y."/>
            <person name="Lai Q."/>
            <person name="Shao Z."/>
        </authorList>
    </citation>
    <scope>NUCLEOTIDE SEQUENCE [LARGE SCALE GENOMIC DNA]</scope>
    <source>
        <strain evidence="12">SN-14</strain>
    </source>
</reference>
<evidence type="ECO:0000313" key="12">
    <source>
        <dbReference type="Proteomes" id="UP000286680"/>
    </source>
</evidence>
<keyword evidence="6" id="KW-0175">Coiled coil</keyword>
<dbReference type="PROSITE" id="PS50192">
    <property type="entry name" value="T_SNARE"/>
    <property type="match status" value="1"/>
</dbReference>
<protein>
    <submittedName>
        <fullName evidence="11">Methyl-accepting chemotaxis protein</fullName>
    </submittedName>
</protein>
<dbReference type="InterPro" id="IPR003660">
    <property type="entry name" value="HAMP_dom"/>
</dbReference>
<evidence type="ECO:0000313" key="11">
    <source>
        <dbReference type="EMBL" id="RUO39938.1"/>
    </source>
</evidence>
<evidence type="ECO:0000259" key="10">
    <source>
        <dbReference type="PROSITE" id="PS50885"/>
    </source>
</evidence>
<feature type="coiled-coil region" evidence="6">
    <location>
        <begin position="38"/>
        <end position="88"/>
    </location>
</feature>
<keyword evidence="3 5" id="KW-0807">Transducer</keyword>
<keyword evidence="12" id="KW-1185">Reference proteome</keyword>
<feature type="transmembrane region" description="Helical" evidence="7">
    <location>
        <begin position="6"/>
        <end position="28"/>
    </location>
</feature>
<dbReference type="EMBL" id="PIPS01000005">
    <property type="protein sequence ID" value="RUO39938.1"/>
    <property type="molecule type" value="Genomic_DNA"/>
</dbReference>
<feature type="domain" description="Methyl-accepting transducer" evidence="8">
    <location>
        <begin position="340"/>
        <end position="576"/>
    </location>
</feature>
<keyword evidence="2" id="KW-0997">Cell inner membrane</keyword>
<evidence type="ECO:0000256" key="6">
    <source>
        <dbReference type="SAM" id="Coils"/>
    </source>
</evidence>
<dbReference type="CDD" id="cd06225">
    <property type="entry name" value="HAMP"/>
    <property type="match status" value="1"/>
</dbReference>
<evidence type="ECO:0000256" key="7">
    <source>
        <dbReference type="SAM" id="Phobius"/>
    </source>
</evidence>
<name>A0AA94ED48_9GAMM</name>
<dbReference type="GO" id="GO:0005886">
    <property type="term" value="C:plasma membrane"/>
    <property type="evidence" value="ECO:0007669"/>
    <property type="project" value="UniProtKB-SubCell"/>
</dbReference>
<dbReference type="GO" id="GO:0006935">
    <property type="term" value="P:chemotaxis"/>
    <property type="evidence" value="ECO:0007669"/>
    <property type="project" value="UniProtKB-ARBA"/>
</dbReference>
<dbReference type="SMART" id="SM01358">
    <property type="entry name" value="HBM"/>
    <property type="match status" value="1"/>
</dbReference>
<accession>A0AA94ED48</accession>
<sequence length="612" mass="68120">MSIRSKLLLVGGATSLAFIALLLLMMLFQSRVGELHQANALRQEVNTNLLELRSAEKNFLMRKDRSEQERLNNVAAKVEQQLEQLQLLLGSASGATLINSLKRDIDGYQRAFNQLITAFEQRGLDENQGAYGALRKATHELEREVAANGQDNALITLLQIRRSEKDFMLRFDNKYPLKVEALLQQLSQQLGSDRSLQKRVNDYRTEFNRYVDLSKSIGLTENEGAKAKLRQAAANIEHDLIELDKEVDDRLAKRRAQMNWVPATLFIVVGCMVMGLLIWVIRSINKPLQQLRTDMRKVRSKHDLTLRSSKYRDDEFGELVDSFNELLGYFQGVIQHINRSVDRVNELTASVNDTVAHTSSSLENQSLEVDQVATAMNEMGTTAHGIANDAEETANQVNELSTRAQSGRTSVQIGVEKVRSLSERLRGSVNEANILAERSGAIGQIVTVINAIAEQTNLLALNAAIEAARAGEQGRGFAVVADEVRTLASKTQQSIAEIESITKQLDQQTDIIVSTLKDCNELGEESAQHSDESDQLFKLIHQELMNINDRSASIATAVEEQSAVVDETAENVTRVRDAGIEAANDAKLNAEAMQQVTAQTQKLHEAVMKFRI</sequence>
<evidence type="ECO:0000256" key="5">
    <source>
        <dbReference type="PROSITE-ProRule" id="PRU00284"/>
    </source>
</evidence>
<dbReference type="SMART" id="SM00283">
    <property type="entry name" value="MA"/>
    <property type="match status" value="1"/>
</dbReference>
<dbReference type="SMART" id="SM00304">
    <property type="entry name" value="HAMP"/>
    <property type="match status" value="2"/>
</dbReference>
<feature type="transmembrane region" description="Helical" evidence="7">
    <location>
        <begin position="260"/>
        <end position="281"/>
    </location>
</feature>
<dbReference type="InterPro" id="IPR032255">
    <property type="entry name" value="HBM"/>
</dbReference>
<dbReference type="InterPro" id="IPR004089">
    <property type="entry name" value="MCPsignal_dom"/>
</dbReference>
<dbReference type="PANTHER" id="PTHR32089">
    <property type="entry name" value="METHYL-ACCEPTING CHEMOTAXIS PROTEIN MCPB"/>
    <property type="match status" value="1"/>
</dbReference>
<evidence type="ECO:0000259" key="8">
    <source>
        <dbReference type="PROSITE" id="PS50111"/>
    </source>
</evidence>
<dbReference type="CDD" id="cd11386">
    <property type="entry name" value="MCP_signal"/>
    <property type="match status" value="1"/>
</dbReference>
<dbReference type="PANTHER" id="PTHR32089:SF65">
    <property type="entry name" value="CHEMOTAXIS SIGNAL TRANSDUCTION SYSTEM METHYL ACCEPTING SENSORY TRANSDUCER"/>
    <property type="match status" value="1"/>
</dbReference>
<proteinExistence type="inferred from homology"/>
<keyword evidence="7" id="KW-0472">Membrane</keyword>
<dbReference type="SUPFAM" id="SSF58104">
    <property type="entry name" value="Methyl-accepting chemotaxis protein (MCP) signaling domain"/>
    <property type="match status" value="1"/>
</dbReference>
<comment type="subcellular location">
    <subcellularLocation>
        <location evidence="1">Cell inner membrane</location>
        <topology evidence="1">Multi-pass membrane protein</topology>
    </subcellularLocation>
</comment>